<evidence type="ECO:0000256" key="5">
    <source>
        <dbReference type="ARBA" id="ARBA00023004"/>
    </source>
</evidence>
<dbReference type="GO" id="GO:0020037">
    <property type="term" value="F:heme binding"/>
    <property type="evidence" value="ECO:0007669"/>
    <property type="project" value="InterPro"/>
</dbReference>
<keyword evidence="4 8" id="KW-0560">Oxidoreductase</keyword>
<evidence type="ECO:0000256" key="2">
    <source>
        <dbReference type="ARBA" id="ARBA00022617"/>
    </source>
</evidence>
<geneLocation type="plasmid" evidence="9 10">
    <name>p4</name>
</geneLocation>
<name>A0A4D8PZ74_9PROT</name>
<dbReference type="PANTHER" id="PTHR46696">
    <property type="entry name" value="P450, PUTATIVE (EUROFUNG)-RELATED"/>
    <property type="match status" value="1"/>
</dbReference>
<dbReference type="PROSITE" id="PS00086">
    <property type="entry name" value="CYTOCHROME_P450"/>
    <property type="match status" value="1"/>
</dbReference>
<dbReference type="PRINTS" id="PR00359">
    <property type="entry name" value="BP450"/>
</dbReference>
<dbReference type="RefSeq" id="WP_137118601.1">
    <property type="nucleotide sequence ID" value="NZ_CP032325.1"/>
</dbReference>
<dbReference type="InterPro" id="IPR002397">
    <property type="entry name" value="Cyt_P450_B"/>
</dbReference>
<evidence type="ECO:0000256" key="8">
    <source>
        <dbReference type="RuleBase" id="RU000461"/>
    </source>
</evidence>
<comment type="similarity">
    <text evidence="1 8">Belongs to the cytochrome P450 family.</text>
</comment>
<dbReference type="KEGG" id="aare:D3093_31950"/>
<evidence type="ECO:0000256" key="1">
    <source>
        <dbReference type="ARBA" id="ARBA00010617"/>
    </source>
</evidence>
<dbReference type="FunFam" id="1.10.630.10:FF:000018">
    <property type="entry name" value="Cytochrome P450 monooxygenase"/>
    <property type="match status" value="1"/>
</dbReference>
<dbReference type="EMBL" id="CP032325">
    <property type="protein sequence ID" value="QCN99859.1"/>
    <property type="molecule type" value="Genomic_DNA"/>
</dbReference>
<dbReference type="InterPro" id="IPR017972">
    <property type="entry name" value="Cyt_P450_CS"/>
</dbReference>
<keyword evidence="5 8" id="KW-0408">Iron</keyword>
<dbReference type="Pfam" id="PF00067">
    <property type="entry name" value="p450"/>
    <property type="match status" value="1"/>
</dbReference>
<sequence>MFRFDPYSPAVDADPFPFYKTLRDEHPCFWSEEANMWVLSRYDDIVTALNDWETYSSSKGNLMDEMPNRAGNTLGTTDPPRHDRLRSIVQFAFTKKAVEGLTEPVRASANRALDAVQGEKTFDFVSDVSSKVTVDVLFGLFNLPRENERMVRDKAVLMVQSNPRTRQKGPEHLAAFQWMSEYAKELVELRKREPGDDLITALIQAEVAGEKLADREVQMTITTLIMAGIESLSGFLAMFAMNLADHADARRRLAANPALIPDAIEESLRFNTSAQRFRRCLQKDVELHGQTMRAGDFVCLAYGSGNRDERRFANAHLYDIDRKPKGHLGFGGGVHACLGTAFARLAARVACEEFLKRVPEFVRVQDQLPWMPSTTFRSPTRLELAVG</sequence>
<dbReference type="GO" id="GO:0008395">
    <property type="term" value="F:steroid hydroxylase activity"/>
    <property type="evidence" value="ECO:0007669"/>
    <property type="project" value="TreeGrafter"/>
</dbReference>
<keyword evidence="6 8" id="KW-0503">Monooxygenase</keyword>
<keyword evidence="3 8" id="KW-0479">Metal-binding</keyword>
<dbReference type="SUPFAM" id="SSF48264">
    <property type="entry name" value="Cytochrome P450"/>
    <property type="match status" value="1"/>
</dbReference>
<evidence type="ECO:0000313" key="9">
    <source>
        <dbReference type="EMBL" id="QCN99859.1"/>
    </source>
</evidence>
<organism evidence="9 10">
    <name type="scientific">Azospirillum argentinense</name>
    <dbReference type="NCBI Taxonomy" id="2970906"/>
    <lineage>
        <taxon>Bacteria</taxon>
        <taxon>Pseudomonadati</taxon>
        <taxon>Pseudomonadota</taxon>
        <taxon>Alphaproteobacteria</taxon>
        <taxon>Rhodospirillales</taxon>
        <taxon>Azospirillaceae</taxon>
        <taxon>Azospirillum</taxon>
    </lineage>
</organism>
<comment type="function">
    <text evidence="7">Cytochromes P450 are a group of heme-thiolate monooxygenases. They oxidize a variety of structurally unrelated compounds, including steroids, fatty acids, and xenobiotics.</text>
</comment>
<evidence type="ECO:0000256" key="4">
    <source>
        <dbReference type="ARBA" id="ARBA00023002"/>
    </source>
</evidence>
<protein>
    <submittedName>
        <fullName evidence="9">Cytochrome P450</fullName>
    </submittedName>
</protein>
<reference evidence="9 10" key="1">
    <citation type="submission" date="2018-09" db="EMBL/GenBank/DDBJ databases">
        <title>Whole genome based analysis of evolution and adaptive divergence in Indian and Brazilian strains of Azospirillum brasilense.</title>
        <authorList>
            <person name="Singh C."/>
            <person name="Tripathi A.K."/>
        </authorList>
    </citation>
    <scope>NUCLEOTIDE SEQUENCE [LARGE SCALE GENOMIC DNA]</scope>
    <source>
        <strain evidence="9 10">MTCC4035</strain>
        <plasmid evidence="9 10">p4</plasmid>
    </source>
</reference>
<evidence type="ECO:0000256" key="6">
    <source>
        <dbReference type="ARBA" id="ARBA00023033"/>
    </source>
</evidence>
<dbReference type="Proteomes" id="UP000298595">
    <property type="component" value="Plasmid p4"/>
</dbReference>
<dbReference type="GO" id="GO:0006707">
    <property type="term" value="P:cholesterol catabolic process"/>
    <property type="evidence" value="ECO:0007669"/>
    <property type="project" value="TreeGrafter"/>
</dbReference>
<dbReference type="Gene3D" id="1.10.630.10">
    <property type="entry name" value="Cytochrome P450"/>
    <property type="match status" value="1"/>
</dbReference>
<dbReference type="PANTHER" id="PTHR46696:SF4">
    <property type="entry name" value="BIOTIN BIOSYNTHESIS CYTOCHROME P450"/>
    <property type="match status" value="1"/>
</dbReference>
<evidence type="ECO:0000256" key="7">
    <source>
        <dbReference type="ARBA" id="ARBA00043906"/>
    </source>
</evidence>
<evidence type="ECO:0000313" key="10">
    <source>
        <dbReference type="Proteomes" id="UP000298595"/>
    </source>
</evidence>
<gene>
    <name evidence="9" type="ORF">D3093_31950</name>
</gene>
<dbReference type="InterPro" id="IPR036396">
    <property type="entry name" value="Cyt_P450_sf"/>
</dbReference>
<dbReference type="AlphaFoldDB" id="A0A4D8PZ74"/>
<keyword evidence="9" id="KW-0614">Plasmid</keyword>
<dbReference type="GO" id="GO:0036199">
    <property type="term" value="F:cholest-4-en-3-one 26-monooxygenase activity"/>
    <property type="evidence" value="ECO:0007669"/>
    <property type="project" value="TreeGrafter"/>
</dbReference>
<keyword evidence="2 8" id="KW-0349">Heme</keyword>
<evidence type="ECO:0000256" key="3">
    <source>
        <dbReference type="ARBA" id="ARBA00022723"/>
    </source>
</evidence>
<accession>A0A4D8PZ74</accession>
<dbReference type="GO" id="GO:0005506">
    <property type="term" value="F:iron ion binding"/>
    <property type="evidence" value="ECO:0007669"/>
    <property type="project" value="InterPro"/>
</dbReference>
<dbReference type="InterPro" id="IPR001128">
    <property type="entry name" value="Cyt_P450"/>
</dbReference>
<proteinExistence type="inferred from homology"/>